<evidence type="ECO:0000313" key="2">
    <source>
        <dbReference type="Proteomes" id="UP000499080"/>
    </source>
</evidence>
<dbReference type="AlphaFoldDB" id="A0A4Y2GZG2"/>
<sequence length="167" mass="18635">MNTTSINARSNTHFWSLQKTLTLDCYSLVISDPASRSIICDYFGGEKLIQYCFAATHSRGRDCSVQVIEIPEAITLDAKCTTMLMAACNLCNALCNVCAVPSNRGSGQSHINRKIILSVAHQRSACKLLYQKTDMKHILPLETRKLQSSKLNIQISREFQQFGVSML</sequence>
<gene>
    <name evidence="1" type="ORF">AVEN_261765_1</name>
</gene>
<comment type="caution">
    <text evidence="1">The sequence shown here is derived from an EMBL/GenBank/DDBJ whole genome shotgun (WGS) entry which is preliminary data.</text>
</comment>
<protein>
    <submittedName>
        <fullName evidence="1">Uncharacterized protein</fullName>
    </submittedName>
</protein>
<accession>A0A4Y2GZG2</accession>
<dbReference type="Proteomes" id="UP000499080">
    <property type="component" value="Unassembled WGS sequence"/>
</dbReference>
<organism evidence="1 2">
    <name type="scientific">Araneus ventricosus</name>
    <name type="common">Orbweaver spider</name>
    <name type="synonym">Epeira ventricosa</name>
    <dbReference type="NCBI Taxonomy" id="182803"/>
    <lineage>
        <taxon>Eukaryota</taxon>
        <taxon>Metazoa</taxon>
        <taxon>Ecdysozoa</taxon>
        <taxon>Arthropoda</taxon>
        <taxon>Chelicerata</taxon>
        <taxon>Arachnida</taxon>
        <taxon>Araneae</taxon>
        <taxon>Araneomorphae</taxon>
        <taxon>Entelegynae</taxon>
        <taxon>Araneoidea</taxon>
        <taxon>Araneidae</taxon>
        <taxon>Araneus</taxon>
    </lineage>
</organism>
<name>A0A4Y2GZG2_ARAVE</name>
<evidence type="ECO:0000313" key="1">
    <source>
        <dbReference type="EMBL" id="GBM58853.1"/>
    </source>
</evidence>
<proteinExistence type="predicted"/>
<reference evidence="1 2" key="1">
    <citation type="journal article" date="2019" name="Sci. Rep.">
        <title>Orb-weaving spider Araneus ventricosus genome elucidates the spidroin gene catalogue.</title>
        <authorList>
            <person name="Kono N."/>
            <person name="Nakamura H."/>
            <person name="Ohtoshi R."/>
            <person name="Moran D.A.P."/>
            <person name="Shinohara A."/>
            <person name="Yoshida Y."/>
            <person name="Fujiwara M."/>
            <person name="Mori M."/>
            <person name="Tomita M."/>
            <person name="Arakawa K."/>
        </authorList>
    </citation>
    <scope>NUCLEOTIDE SEQUENCE [LARGE SCALE GENOMIC DNA]</scope>
</reference>
<keyword evidence="2" id="KW-1185">Reference proteome</keyword>
<dbReference type="EMBL" id="BGPR01001651">
    <property type="protein sequence ID" value="GBM58853.1"/>
    <property type="molecule type" value="Genomic_DNA"/>
</dbReference>